<dbReference type="EMBL" id="JAAMPJ010000002">
    <property type="protein sequence ID" value="NGY59290.1"/>
    <property type="molecule type" value="Genomic_DNA"/>
</dbReference>
<evidence type="ECO:0000256" key="2">
    <source>
        <dbReference type="SAM" id="SignalP"/>
    </source>
</evidence>
<protein>
    <recommendedName>
        <fullName evidence="5">Lipoprotein</fullName>
    </recommendedName>
</protein>
<sequence length="168" mass="18113">MKKTIPVLIAVLLALVACGSKQDNGGAKKDDTGDMVKFAQCMRENGIDMPDPEDDGKGGVMMRAMPADEAGGADGQAGKFETAHNACKQHLPNGGEFKPPSPEEQDKMRQQAKCMRDKGHNWPDPEFDGNAKGQAIELPDMDDEKIKQDMKDCGMEFQMAGTAAVEGK</sequence>
<keyword evidence="2" id="KW-0732">Signal</keyword>
<dbReference type="RefSeq" id="WP_166045321.1">
    <property type="nucleotide sequence ID" value="NZ_JAAMPJ010000002.1"/>
</dbReference>
<organism evidence="3 4">
    <name type="scientific">Lentzea alba</name>
    <dbReference type="NCBI Taxonomy" id="2714351"/>
    <lineage>
        <taxon>Bacteria</taxon>
        <taxon>Bacillati</taxon>
        <taxon>Actinomycetota</taxon>
        <taxon>Actinomycetes</taxon>
        <taxon>Pseudonocardiales</taxon>
        <taxon>Pseudonocardiaceae</taxon>
        <taxon>Lentzea</taxon>
    </lineage>
</organism>
<reference evidence="3 4" key="1">
    <citation type="submission" date="2020-03" db="EMBL/GenBank/DDBJ databases">
        <title>Isolation and identification of active actinomycetes.</title>
        <authorList>
            <person name="Sun X."/>
        </authorList>
    </citation>
    <scope>NUCLEOTIDE SEQUENCE [LARGE SCALE GENOMIC DNA]</scope>
    <source>
        <strain evidence="3 4">NEAU-D13</strain>
    </source>
</reference>
<keyword evidence="4" id="KW-1185">Reference proteome</keyword>
<dbReference type="Proteomes" id="UP000481360">
    <property type="component" value="Unassembled WGS sequence"/>
</dbReference>
<dbReference type="AlphaFoldDB" id="A0A7C9RNW6"/>
<evidence type="ECO:0000256" key="1">
    <source>
        <dbReference type="SAM" id="MobiDB-lite"/>
    </source>
</evidence>
<evidence type="ECO:0008006" key="5">
    <source>
        <dbReference type="Google" id="ProtNLM"/>
    </source>
</evidence>
<name>A0A7C9RNW6_9PSEU</name>
<feature type="compositionally biased region" description="Basic and acidic residues" evidence="1">
    <location>
        <begin position="104"/>
        <end position="123"/>
    </location>
</feature>
<evidence type="ECO:0000313" key="3">
    <source>
        <dbReference type="EMBL" id="NGY59290.1"/>
    </source>
</evidence>
<proteinExistence type="predicted"/>
<dbReference type="PROSITE" id="PS51257">
    <property type="entry name" value="PROKAR_LIPOPROTEIN"/>
    <property type="match status" value="1"/>
</dbReference>
<comment type="caution">
    <text evidence="3">The sequence shown here is derived from an EMBL/GenBank/DDBJ whole genome shotgun (WGS) entry which is preliminary data.</text>
</comment>
<accession>A0A7C9RNW6</accession>
<feature type="chain" id="PRO_5039345805" description="Lipoprotein" evidence="2">
    <location>
        <begin position="23"/>
        <end position="168"/>
    </location>
</feature>
<feature type="region of interest" description="Disordered" evidence="1">
    <location>
        <begin position="88"/>
        <end position="133"/>
    </location>
</feature>
<feature type="signal peptide" evidence="2">
    <location>
        <begin position="1"/>
        <end position="22"/>
    </location>
</feature>
<evidence type="ECO:0000313" key="4">
    <source>
        <dbReference type="Proteomes" id="UP000481360"/>
    </source>
</evidence>
<gene>
    <name evidence="3" type="ORF">G7043_10180</name>
</gene>